<feature type="region of interest" description="Disordered" evidence="1">
    <location>
        <begin position="59"/>
        <end position="87"/>
    </location>
</feature>
<accession>A0A132TK91</accession>
<evidence type="ECO:0000313" key="3">
    <source>
        <dbReference type="Proteomes" id="UP000070475"/>
    </source>
</evidence>
<gene>
    <name evidence="2" type="ORF">AMQ84_27210</name>
</gene>
<protein>
    <submittedName>
        <fullName evidence="2">Uncharacterized protein</fullName>
    </submittedName>
</protein>
<comment type="caution">
    <text evidence="2">The sequence shown here is derived from an EMBL/GenBank/DDBJ whole genome shotgun (WGS) entry which is preliminary data.</text>
</comment>
<dbReference type="EMBL" id="LIRB01000146">
    <property type="protein sequence ID" value="KWX71613.1"/>
    <property type="molecule type" value="Genomic_DNA"/>
</dbReference>
<dbReference type="PATRIC" id="fig|483937.3.peg.4271"/>
<dbReference type="RefSeq" id="WP_060862932.1">
    <property type="nucleotide sequence ID" value="NZ_LIRB01000146.1"/>
</dbReference>
<name>A0A132TK91_9BACL</name>
<keyword evidence="3" id="KW-1185">Reference proteome</keyword>
<dbReference type="AlphaFoldDB" id="A0A132TK91"/>
<sequence>MTALITFICLTLASAIAAGAFVYGRQIGYTKRDAELREADLKTALEQLEQLSMENQQLNMQMQQDRRDSARTTQPGWDPGMMTGRYE</sequence>
<evidence type="ECO:0000313" key="2">
    <source>
        <dbReference type="EMBL" id="KWX71613.1"/>
    </source>
</evidence>
<reference evidence="2 3" key="1">
    <citation type="submission" date="2015-08" db="EMBL/GenBank/DDBJ databases">
        <title>Genomes of Paenibacillus riograndensis.</title>
        <authorList>
            <person name="Sant'Anna F.H."/>
            <person name="Souza R."/>
            <person name="Ambrosini A."/>
            <person name="Bach E."/>
            <person name="Fernandes G."/>
            <person name="Balsanelli E."/>
            <person name="Baura V.A."/>
            <person name="Pedrosa F.O."/>
            <person name="Souza E.M."/>
            <person name="Passaglia L."/>
        </authorList>
    </citation>
    <scope>NUCLEOTIDE SEQUENCE [LARGE SCALE GENOMIC DNA]</scope>
    <source>
        <strain evidence="2 3">CAS34</strain>
    </source>
</reference>
<evidence type="ECO:0000256" key="1">
    <source>
        <dbReference type="SAM" id="MobiDB-lite"/>
    </source>
</evidence>
<dbReference type="OrthoDB" id="10003276at2"/>
<proteinExistence type="predicted"/>
<dbReference type="Proteomes" id="UP000070475">
    <property type="component" value="Unassembled WGS sequence"/>
</dbReference>
<organism evidence="2 3">
    <name type="scientific">Paenibacillus riograndensis</name>
    <dbReference type="NCBI Taxonomy" id="483937"/>
    <lineage>
        <taxon>Bacteria</taxon>
        <taxon>Bacillati</taxon>
        <taxon>Bacillota</taxon>
        <taxon>Bacilli</taxon>
        <taxon>Bacillales</taxon>
        <taxon>Paenibacillaceae</taxon>
        <taxon>Paenibacillus</taxon>
        <taxon>Paenibacillus sonchi group</taxon>
    </lineage>
</organism>